<proteinExistence type="predicted"/>
<dbReference type="EMBL" id="AASOHJ010000035">
    <property type="protein sequence ID" value="EFE8675549.1"/>
    <property type="molecule type" value="Genomic_DNA"/>
</dbReference>
<dbReference type="RefSeq" id="WP_001555402.1">
    <property type="nucleotide sequence ID" value="NZ_BFMY01000188.1"/>
</dbReference>
<sequence length="77" mass="8396">MNQVKMNTVGLLESLDERLAQVYALVSSAHRTVSSCEASIYLSEAGKLLQIACELTHEAQGYSASLSSHLLRDKEAE</sequence>
<name>A0A369DST8_ECOLX</name>
<dbReference type="Proteomes" id="UP000533482">
    <property type="component" value="Unassembled WGS sequence"/>
</dbReference>
<evidence type="ECO:0000313" key="2">
    <source>
        <dbReference type="Proteomes" id="UP000533482"/>
    </source>
</evidence>
<evidence type="ECO:0000313" key="1">
    <source>
        <dbReference type="EMBL" id="EFE8675549.1"/>
    </source>
</evidence>
<reference evidence="1 2" key="1">
    <citation type="submission" date="2019-09" db="EMBL/GenBank/DDBJ databases">
        <authorList>
            <consortium name="NARMS: The National Antimicrobial Resistance Monitoring System"/>
        </authorList>
    </citation>
    <scope>NUCLEOTIDE SEQUENCE [LARGE SCALE GENOMIC DNA]</scope>
    <source>
        <strain evidence="1 2">FSIS11923834</strain>
    </source>
</reference>
<organism evidence="1 2">
    <name type="scientific">Escherichia coli</name>
    <dbReference type="NCBI Taxonomy" id="562"/>
    <lineage>
        <taxon>Bacteria</taxon>
        <taxon>Pseudomonadati</taxon>
        <taxon>Pseudomonadota</taxon>
        <taxon>Gammaproteobacteria</taxon>
        <taxon>Enterobacterales</taxon>
        <taxon>Enterobacteriaceae</taxon>
        <taxon>Escherichia</taxon>
    </lineage>
</organism>
<gene>
    <name evidence="1" type="ORF">F7N46_20965</name>
</gene>
<comment type="caution">
    <text evidence="1">The sequence shown here is derived from an EMBL/GenBank/DDBJ whole genome shotgun (WGS) entry which is preliminary data.</text>
</comment>
<dbReference type="AlphaFoldDB" id="A0A369DST8"/>
<protein>
    <submittedName>
        <fullName evidence="1">Uncharacterized protein</fullName>
    </submittedName>
</protein>
<accession>A0A369DST8</accession>